<evidence type="ECO:0000313" key="1">
    <source>
        <dbReference type="EMBL" id="KOS36180.1"/>
    </source>
</evidence>
<organism evidence="1 2">
    <name type="scientific">Penicillium nordicum</name>
    <dbReference type="NCBI Taxonomy" id="229535"/>
    <lineage>
        <taxon>Eukaryota</taxon>
        <taxon>Fungi</taxon>
        <taxon>Dikarya</taxon>
        <taxon>Ascomycota</taxon>
        <taxon>Pezizomycotina</taxon>
        <taxon>Eurotiomycetes</taxon>
        <taxon>Eurotiomycetidae</taxon>
        <taxon>Eurotiales</taxon>
        <taxon>Aspergillaceae</taxon>
        <taxon>Penicillium</taxon>
    </lineage>
</organism>
<dbReference type="Proteomes" id="UP000037696">
    <property type="component" value="Unassembled WGS sequence"/>
</dbReference>
<keyword evidence="2" id="KW-1185">Reference proteome</keyword>
<evidence type="ECO:0000313" key="2">
    <source>
        <dbReference type="Proteomes" id="UP000037696"/>
    </source>
</evidence>
<dbReference type="EMBL" id="LHQQ01000620">
    <property type="protein sequence ID" value="KOS36180.1"/>
    <property type="molecule type" value="Genomic_DNA"/>
</dbReference>
<protein>
    <submittedName>
        <fullName evidence="1">Uncharacterized protein</fullName>
    </submittedName>
</protein>
<dbReference type="AlphaFoldDB" id="A0A0M8NXG9"/>
<name>A0A0M8NXG9_9EURO</name>
<proteinExistence type="predicted"/>
<gene>
    <name evidence="1" type="ORF">ACN38_g13102</name>
</gene>
<comment type="caution">
    <text evidence="1">The sequence shown here is derived from an EMBL/GenBank/DDBJ whole genome shotgun (WGS) entry which is preliminary data.</text>
</comment>
<reference evidence="1 2" key="1">
    <citation type="submission" date="2015-08" db="EMBL/GenBank/DDBJ databases">
        <title>Genome sequencing of Penicillium nordicum.</title>
        <authorList>
            <person name="Nguyen H.D."/>
            <person name="Seifert K.A."/>
        </authorList>
    </citation>
    <scope>NUCLEOTIDE SEQUENCE [LARGE SCALE GENOMIC DNA]</scope>
    <source>
        <strain evidence="1 2">DAOMC 185683</strain>
    </source>
</reference>
<accession>A0A0M8NXG9</accession>
<sequence length="92" mass="10211">MTMNLRIKRSTPASQIQNIHGVITLRLLSRVYCSGLGLSLTFDIITLTEGMGKESIRNGFWRTLNIGAKLCRYRTALEANGVPGQEDLEQTA</sequence>